<proteinExistence type="predicted"/>
<dbReference type="EMBL" id="CM056743">
    <property type="protein sequence ID" value="KAJ8672902.1"/>
    <property type="molecule type" value="Genomic_DNA"/>
</dbReference>
<evidence type="ECO:0000313" key="2">
    <source>
        <dbReference type="Proteomes" id="UP001239111"/>
    </source>
</evidence>
<accession>A0ACC2NP67</accession>
<protein>
    <submittedName>
        <fullName evidence="1">Uncharacterized protein</fullName>
    </submittedName>
</protein>
<sequence length="411" mass="46198">MKLMCTVEIANRLNHGGRRKAQQSCLTIGRQSVKDDQIYLLLQTVANKKGTKYKVNNNIEKVFSNFVHEGKATIRLIEPPQDLNIKSDAIQLKSFLHVLKLGLSKKLNPAVLTLSNLNPKNLSNALKKRIVIKQASDYPVLEGFPRTTEELHLSGLQRRSFDRQILKLQGLRILNLSENQLTNIPHELGMLPNLQELNLSDNLLGKGPINKWSWMSGVNISKSLCLLNLNSNQMTVIPDQINKLRSLITLHFHNNLITTLPQGIGSLSKLKYLVLSKNNLTHLPGNMRNLRLSDLDISDNPFSANLNDNNAISGNVGVRTLVESAAQVIVRKRVYYDASIIPFTLVQYLDKPSYCMCGAPCFSCYVNRFMSINLSTIAQSIKFSGMAGNRILFDCYFCSTRCLKLFSKNLI</sequence>
<gene>
    <name evidence="1" type="ORF">QAD02_004163</name>
</gene>
<keyword evidence="2" id="KW-1185">Reference proteome</keyword>
<dbReference type="Proteomes" id="UP001239111">
    <property type="component" value="Chromosome 3"/>
</dbReference>
<reference evidence="1" key="1">
    <citation type="submission" date="2023-04" db="EMBL/GenBank/DDBJ databases">
        <title>A chromosome-level genome assembly of the parasitoid wasp Eretmocerus hayati.</title>
        <authorList>
            <person name="Zhong Y."/>
            <person name="Liu S."/>
            <person name="Liu Y."/>
        </authorList>
    </citation>
    <scope>NUCLEOTIDE SEQUENCE</scope>
    <source>
        <strain evidence="1">ZJU_SS_LIU_2023</strain>
    </source>
</reference>
<name>A0ACC2NP67_9HYME</name>
<evidence type="ECO:0000313" key="1">
    <source>
        <dbReference type="EMBL" id="KAJ8672902.1"/>
    </source>
</evidence>
<organism evidence="1 2">
    <name type="scientific">Eretmocerus hayati</name>
    <dbReference type="NCBI Taxonomy" id="131215"/>
    <lineage>
        <taxon>Eukaryota</taxon>
        <taxon>Metazoa</taxon>
        <taxon>Ecdysozoa</taxon>
        <taxon>Arthropoda</taxon>
        <taxon>Hexapoda</taxon>
        <taxon>Insecta</taxon>
        <taxon>Pterygota</taxon>
        <taxon>Neoptera</taxon>
        <taxon>Endopterygota</taxon>
        <taxon>Hymenoptera</taxon>
        <taxon>Apocrita</taxon>
        <taxon>Proctotrupomorpha</taxon>
        <taxon>Chalcidoidea</taxon>
        <taxon>Aphelinidae</taxon>
        <taxon>Aphelininae</taxon>
        <taxon>Eretmocerus</taxon>
    </lineage>
</organism>
<comment type="caution">
    <text evidence="1">The sequence shown here is derived from an EMBL/GenBank/DDBJ whole genome shotgun (WGS) entry which is preliminary data.</text>
</comment>